<protein>
    <submittedName>
        <fullName evidence="1">Uncharacterized protein</fullName>
    </submittedName>
</protein>
<evidence type="ECO:0000313" key="1">
    <source>
        <dbReference type="EMBL" id="ETN95248.1"/>
    </source>
</evidence>
<dbReference type="AlphaFoldDB" id="W2UMN4"/>
<dbReference type="Proteomes" id="UP000018850">
    <property type="component" value="Unassembled WGS sequence"/>
</dbReference>
<reference evidence="1 2" key="2">
    <citation type="journal article" date="2016" name="Genome Announc.">
        <title>Draft Genome Sequence of Zhouia amylolytica AD3, Isolated from Tidal Flat Sediment.</title>
        <authorList>
            <person name="Jia B."/>
            <person name="Jin H.M."/>
            <person name="Lee H.J."/>
            <person name="Jeon C.O."/>
        </authorList>
    </citation>
    <scope>NUCLEOTIDE SEQUENCE [LARGE SCALE GENOMIC DNA]</scope>
    <source>
        <strain evidence="1 2">AD3</strain>
    </source>
</reference>
<reference evidence="2" key="1">
    <citation type="submission" date="2013-11" db="EMBL/GenBank/DDBJ databases">
        <title>Draft genome sequence from a member of Zhouia, isolated tidal flat.</title>
        <authorList>
            <person name="Jin H."/>
            <person name="Jeon C.O."/>
        </authorList>
    </citation>
    <scope>NUCLEOTIDE SEQUENCE [LARGE SCALE GENOMIC DNA]</scope>
    <source>
        <strain evidence="2">AD3</strain>
    </source>
</reference>
<accession>W2UMN4</accession>
<sequence>MDEINVLVLSEEGDNTIDTVLKWIKYYGVNFLRLNIY</sequence>
<name>W2UMN4_9FLAO</name>
<comment type="caution">
    <text evidence="1">The sequence shown here is derived from an EMBL/GenBank/DDBJ whole genome shotgun (WGS) entry which is preliminary data.</text>
</comment>
<organism evidence="1 2">
    <name type="scientific">Zhouia amylolytica AD3</name>
    <dbReference type="NCBI Taxonomy" id="1286632"/>
    <lineage>
        <taxon>Bacteria</taxon>
        <taxon>Pseudomonadati</taxon>
        <taxon>Bacteroidota</taxon>
        <taxon>Flavobacteriia</taxon>
        <taxon>Flavobacteriales</taxon>
        <taxon>Flavobacteriaceae</taxon>
        <taxon>Zhouia</taxon>
    </lineage>
</organism>
<gene>
    <name evidence="1" type="ORF">P278_09700</name>
</gene>
<evidence type="ECO:0000313" key="2">
    <source>
        <dbReference type="Proteomes" id="UP000018850"/>
    </source>
</evidence>
<proteinExistence type="predicted"/>
<keyword evidence="2" id="KW-1185">Reference proteome</keyword>
<dbReference type="EMBL" id="AYXY01000019">
    <property type="protein sequence ID" value="ETN95248.1"/>
    <property type="molecule type" value="Genomic_DNA"/>
</dbReference>